<dbReference type="AlphaFoldDB" id="A0A3N6M8W2"/>
<reference evidence="1 2" key="1">
    <citation type="submission" date="2018-10" db="EMBL/GenBank/DDBJ databases">
        <title>Natrarchaeobius chitinivorans gen. nov., sp. nov., and Natrarchaeobius haloalkaliphilus sp. nov., alkaliphilic, chitin-utilizing haloarchaea from hypersaline alkaline lakes.</title>
        <authorList>
            <person name="Sorokin D.Y."/>
            <person name="Elcheninov A.G."/>
            <person name="Kostrikina N.A."/>
            <person name="Bale N.J."/>
            <person name="Sinninghe Damste J.S."/>
            <person name="Khijniak T.V."/>
            <person name="Kublanov I.V."/>
            <person name="Toshchakov S.V."/>
        </authorList>
    </citation>
    <scope>NUCLEOTIDE SEQUENCE [LARGE SCALE GENOMIC DNA]</scope>
    <source>
        <strain evidence="1 2">AArcht-Sl</strain>
    </source>
</reference>
<protein>
    <submittedName>
        <fullName evidence="1">Uncharacterized protein</fullName>
    </submittedName>
</protein>
<sequence length="63" mass="6678">MSVRGLLYRVPGYARCTAVLVRPASVAKLTSADRLISLESDAERTAILLGSTTRSLGAIVCRA</sequence>
<proteinExistence type="predicted"/>
<name>A0A3N6M8W2_9EURY</name>
<organism evidence="1 2">
    <name type="scientific">Natrarchaeobius halalkaliphilus</name>
    <dbReference type="NCBI Taxonomy" id="1679091"/>
    <lineage>
        <taxon>Archaea</taxon>
        <taxon>Methanobacteriati</taxon>
        <taxon>Methanobacteriota</taxon>
        <taxon>Stenosarchaea group</taxon>
        <taxon>Halobacteria</taxon>
        <taxon>Halobacteriales</taxon>
        <taxon>Natrialbaceae</taxon>
        <taxon>Natrarchaeobius</taxon>
    </lineage>
</organism>
<evidence type="ECO:0000313" key="2">
    <source>
        <dbReference type="Proteomes" id="UP000273828"/>
    </source>
</evidence>
<evidence type="ECO:0000313" key="1">
    <source>
        <dbReference type="EMBL" id="RQG92690.1"/>
    </source>
</evidence>
<dbReference type="Proteomes" id="UP000273828">
    <property type="component" value="Unassembled WGS sequence"/>
</dbReference>
<keyword evidence="2" id="KW-1185">Reference proteome</keyword>
<accession>A0A3N6M8W2</accession>
<comment type="caution">
    <text evidence="1">The sequence shown here is derived from an EMBL/GenBank/DDBJ whole genome shotgun (WGS) entry which is preliminary data.</text>
</comment>
<dbReference type="EMBL" id="REFY01000001">
    <property type="protein sequence ID" value="RQG92690.1"/>
    <property type="molecule type" value="Genomic_DNA"/>
</dbReference>
<gene>
    <name evidence="1" type="ORF">EA462_00180</name>
</gene>